<organism evidence="2 3">
    <name type="scientific">Haloferax profundi</name>
    <dbReference type="NCBI Taxonomy" id="1544718"/>
    <lineage>
        <taxon>Archaea</taxon>
        <taxon>Methanobacteriati</taxon>
        <taxon>Methanobacteriota</taxon>
        <taxon>Stenosarchaea group</taxon>
        <taxon>Halobacteria</taxon>
        <taxon>Halobacteriales</taxon>
        <taxon>Haloferacaceae</taxon>
        <taxon>Haloferax</taxon>
    </lineage>
</organism>
<reference evidence="2 3" key="1">
    <citation type="submission" date="2015-12" db="EMBL/GenBank/DDBJ databases">
        <title>Haloferax profundi sp. nov. isolated from the Discovery deep brine-seawater interface in the Red Sea.</title>
        <authorList>
            <person name="Zhang G."/>
            <person name="Stingl U."/>
            <person name="Rashid M."/>
        </authorList>
    </citation>
    <scope>NUCLEOTIDE SEQUENCE [LARGE SCALE GENOMIC DNA]</scope>
    <source>
        <strain evidence="2 3">SB29</strain>
    </source>
</reference>
<evidence type="ECO:0000256" key="1">
    <source>
        <dbReference type="SAM" id="Phobius"/>
    </source>
</evidence>
<proteinExistence type="predicted"/>
<sequence length="129" mass="14555">MDSHAWTVRLYILNLAVLITHEIDSAYWEEWKLFGIPGGIQLFNLFNLALVLVFLDGFRRLVQRERRGYQFSFLLVGAGLFAVVAHSYFLAIGRPEFRLPVSLALLVATFVLSVVQGIVTVQALRDGDS</sequence>
<accession>A0A0W1SKQ4</accession>
<gene>
    <name evidence="2" type="ORF">AUR66_00060</name>
</gene>
<name>A0A0W1SKQ4_9EURY</name>
<dbReference type="OrthoDB" id="142631at2157"/>
<dbReference type="Proteomes" id="UP000053157">
    <property type="component" value="Unassembled WGS sequence"/>
</dbReference>
<keyword evidence="1" id="KW-1133">Transmembrane helix</keyword>
<dbReference type="Pfam" id="PF20460">
    <property type="entry name" value="DUF6713"/>
    <property type="match status" value="1"/>
</dbReference>
<dbReference type="InterPro" id="IPR046559">
    <property type="entry name" value="DUF6713"/>
</dbReference>
<keyword evidence="1" id="KW-0812">Transmembrane</keyword>
<comment type="caution">
    <text evidence="2">The sequence shown here is derived from an EMBL/GenBank/DDBJ whole genome shotgun (WGS) entry which is preliminary data.</text>
</comment>
<protein>
    <submittedName>
        <fullName evidence="2">Uncharacterized protein</fullName>
    </submittedName>
</protein>
<evidence type="ECO:0000313" key="3">
    <source>
        <dbReference type="Proteomes" id="UP000053157"/>
    </source>
</evidence>
<feature type="transmembrane region" description="Helical" evidence="1">
    <location>
        <begin position="40"/>
        <end position="59"/>
    </location>
</feature>
<keyword evidence="1" id="KW-0472">Membrane</keyword>
<evidence type="ECO:0000313" key="2">
    <source>
        <dbReference type="EMBL" id="KTG26710.1"/>
    </source>
</evidence>
<keyword evidence="3" id="KW-1185">Reference proteome</keyword>
<feature type="transmembrane region" description="Helical" evidence="1">
    <location>
        <begin position="103"/>
        <end position="124"/>
    </location>
</feature>
<dbReference type="RefSeq" id="WP_058572456.1">
    <property type="nucleotide sequence ID" value="NZ_LOPV01000216.1"/>
</dbReference>
<dbReference type="AlphaFoldDB" id="A0A0W1SKQ4"/>
<feature type="transmembrane region" description="Helical" evidence="1">
    <location>
        <begin position="71"/>
        <end position="91"/>
    </location>
</feature>
<dbReference type="EMBL" id="LOPV01000216">
    <property type="protein sequence ID" value="KTG26710.1"/>
    <property type="molecule type" value="Genomic_DNA"/>
</dbReference>